<organism evidence="1 2">
    <name type="scientific">Rubroshorea leprosula</name>
    <dbReference type="NCBI Taxonomy" id="152421"/>
    <lineage>
        <taxon>Eukaryota</taxon>
        <taxon>Viridiplantae</taxon>
        <taxon>Streptophyta</taxon>
        <taxon>Embryophyta</taxon>
        <taxon>Tracheophyta</taxon>
        <taxon>Spermatophyta</taxon>
        <taxon>Magnoliopsida</taxon>
        <taxon>eudicotyledons</taxon>
        <taxon>Gunneridae</taxon>
        <taxon>Pentapetalae</taxon>
        <taxon>rosids</taxon>
        <taxon>malvids</taxon>
        <taxon>Malvales</taxon>
        <taxon>Dipterocarpaceae</taxon>
        <taxon>Rubroshorea</taxon>
    </lineage>
</organism>
<reference evidence="1 2" key="1">
    <citation type="journal article" date="2021" name="Commun. Biol.">
        <title>The genome of Shorea leprosula (Dipterocarpaceae) highlights the ecological relevance of drought in aseasonal tropical rainforests.</title>
        <authorList>
            <person name="Ng K.K.S."/>
            <person name="Kobayashi M.J."/>
            <person name="Fawcett J.A."/>
            <person name="Hatakeyama M."/>
            <person name="Paape T."/>
            <person name="Ng C.H."/>
            <person name="Ang C.C."/>
            <person name="Tnah L.H."/>
            <person name="Lee C.T."/>
            <person name="Nishiyama T."/>
            <person name="Sese J."/>
            <person name="O'Brien M.J."/>
            <person name="Copetti D."/>
            <person name="Mohd Noor M.I."/>
            <person name="Ong R.C."/>
            <person name="Putra M."/>
            <person name="Sireger I.Z."/>
            <person name="Indrioko S."/>
            <person name="Kosugi Y."/>
            <person name="Izuno A."/>
            <person name="Isagi Y."/>
            <person name="Lee S.L."/>
            <person name="Shimizu K.K."/>
        </authorList>
    </citation>
    <scope>NUCLEOTIDE SEQUENCE [LARGE SCALE GENOMIC DNA]</scope>
    <source>
        <strain evidence="1">214</strain>
    </source>
</reference>
<gene>
    <name evidence="1" type="ORF">SLEP1_g48256</name>
</gene>
<keyword evidence="2" id="KW-1185">Reference proteome</keyword>
<dbReference type="AlphaFoldDB" id="A0AAV5LT36"/>
<comment type="caution">
    <text evidence="1">The sequence shown here is derived from an EMBL/GenBank/DDBJ whole genome shotgun (WGS) entry which is preliminary data.</text>
</comment>
<evidence type="ECO:0000313" key="1">
    <source>
        <dbReference type="EMBL" id="GKV40643.1"/>
    </source>
</evidence>
<evidence type="ECO:0000313" key="2">
    <source>
        <dbReference type="Proteomes" id="UP001054252"/>
    </source>
</evidence>
<accession>A0AAV5LT36</accession>
<dbReference type="EMBL" id="BPVZ01000143">
    <property type="protein sequence ID" value="GKV40643.1"/>
    <property type="molecule type" value="Genomic_DNA"/>
</dbReference>
<protein>
    <submittedName>
        <fullName evidence="1">Uncharacterized protein</fullName>
    </submittedName>
</protein>
<name>A0AAV5LT36_9ROSI</name>
<sequence>MKRNNTEFAPAFRRTTSTWCQAGRRAAVVAKAMMVWRCLKAG</sequence>
<proteinExistence type="predicted"/>
<dbReference type="Proteomes" id="UP001054252">
    <property type="component" value="Unassembled WGS sequence"/>
</dbReference>